<keyword evidence="2" id="KW-1185">Reference proteome</keyword>
<dbReference type="EnsemblPlants" id="AET0Gv20016600.1">
    <property type="protein sequence ID" value="AET0Gv20016600.1"/>
    <property type="gene ID" value="AET0Gv20016600"/>
</dbReference>
<accession>A0A452XBX1</accession>
<dbReference type="PANTHER" id="PTHR33170:SF40">
    <property type="entry name" value="OS04G0557100 PROTEIN"/>
    <property type="match status" value="1"/>
</dbReference>
<name>A0A452XBX1_AEGTS</name>
<proteinExistence type="predicted"/>
<dbReference type="Proteomes" id="UP000015105">
    <property type="component" value="Unassembled WGS sequence"/>
</dbReference>
<evidence type="ECO:0000313" key="1">
    <source>
        <dbReference type="EnsemblPlants" id="AET0Gv20016600.1"/>
    </source>
</evidence>
<reference evidence="1" key="3">
    <citation type="submission" date="2019-03" db="UniProtKB">
        <authorList>
            <consortium name="EnsemblPlants"/>
        </authorList>
    </citation>
    <scope>IDENTIFICATION</scope>
</reference>
<sequence>MCRVPSTSIILEFDEWKQKEPQGTPLEQIWVRFLGSPPKPLNNFLVTWSLGSLIGKTEKVDMPFTRAHGVARLLVSVVSIE</sequence>
<dbReference type="Gramene" id="AET0Gv20016600.1">
    <property type="protein sequence ID" value="AET0Gv20016600.1"/>
    <property type="gene ID" value="AET0Gv20016600"/>
</dbReference>
<reference evidence="2" key="2">
    <citation type="journal article" date="2017" name="Nat. Plants">
        <title>The Aegilops tauschii genome reveals multiple impacts of transposons.</title>
        <authorList>
            <person name="Zhao G."/>
            <person name="Zou C."/>
            <person name="Li K."/>
            <person name="Wang K."/>
            <person name="Li T."/>
            <person name="Gao L."/>
            <person name="Zhang X."/>
            <person name="Wang H."/>
            <person name="Yang Z."/>
            <person name="Liu X."/>
            <person name="Jiang W."/>
            <person name="Mao L."/>
            <person name="Kong X."/>
            <person name="Jiao Y."/>
            <person name="Jia J."/>
        </authorList>
    </citation>
    <scope>NUCLEOTIDE SEQUENCE [LARGE SCALE GENOMIC DNA]</scope>
    <source>
        <strain evidence="2">cv. AL8/78</strain>
    </source>
</reference>
<evidence type="ECO:0000313" key="2">
    <source>
        <dbReference type="Proteomes" id="UP000015105"/>
    </source>
</evidence>
<dbReference type="AlphaFoldDB" id="A0A452XBX1"/>
<organism evidence="1 2">
    <name type="scientific">Aegilops tauschii subsp. strangulata</name>
    <name type="common">Goatgrass</name>
    <dbReference type="NCBI Taxonomy" id="200361"/>
    <lineage>
        <taxon>Eukaryota</taxon>
        <taxon>Viridiplantae</taxon>
        <taxon>Streptophyta</taxon>
        <taxon>Embryophyta</taxon>
        <taxon>Tracheophyta</taxon>
        <taxon>Spermatophyta</taxon>
        <taxon>Magnoliopsida</taxon>
        <taxon>Liliopsida</taxon>
        <taxon>Poales</taxon>
        <taxon>Poaceae</taxon>
        <taxon>BOP clade</taxon>
        <taxon>Pooideae</taxon>
        <taxon>Triticodae</taxon>
        <taxon>Triticeae</taxon>
        <taxon>Triticinae</taxon>
        <taxon>Aegilops</taxon>
    </lineage>
</organism>
<reference evidence="2" key="1">
    <citation type="journal article" date="2014" name="Science">
        <title>Ancient hybridizations among the ancestral genomes of bread wheat.</title>
        <authorList>
            <consortium name="International Wheat Genome Sequencing Consortium,"/>
            <person name="Marcussen T."/>
            <person name="Sandve S.R."/>
            <person name="Heier L."/>
            <person name="Spannagl M."/>
            <person name="Pfeifer M."/>
            <person name="Jakobsen K.S."/>
            <person name="Wulff B.B."/>
            <person name="Steuernagel B."/>
            <person name="Mayer K.F."/>
            <person name="Olsen O.A."/>
        </authorList>
    </citation>
    <scope>NUCLEOTIDE SEQUENCE [LARGE SCALE GENOMIC DNA]</scope>
    <source>
        <strain evidence="2">cv. AL8/78</strain>
    </source>
</reference>
<evidence type="ECO:0008006" key="3">
    <source>
        <dbReference type="Google" id="ProtNLM"/>
    </source>
</evidence>
<dbReference type="PANTHER" id="PTHR33170">
    <property type="entry name" value="DUF4283 DOMAIN-CONTAINING PROTEIN-RELATED"/>
    <property type="match status" value="1"/>
</dbReference>
<protein>
    <recommendedName>
        <fullName evidence="3">DUF4283 domain-containing protein</fullName>
    </recommendedName>
</protein>